<gene>
    <name evidence="3" type="primary">LOC107013276</name>
</gene>
<sequence>MAAKLRFNCTNNMAEYEPCILGLKIAIDMNVQELLVMADSGLLIHQVKGEWAVKKMQIIPYVQYVQKLCKRFCKIEFRHTPRIQNELVDALATIASMIKHPDTDYIDALDINLKEYLVHCSHVEEEPDGFPWYLDIKKYLESGSYPEDATSNKRKPIRRMALNLFLSGEVLYRRIPDLGLLRCVDAVEAAKLIKQIYAGSDLIQVHLHELNAMSSPWPFVAWGMDFIGPIEPATSNGHRFILVAIDYFTKFGVRETIITDNGANLNSHLMRDICEQFKITHRNSAAYRPQMNGAVEAANENIKKILRKMIDNNRGWHEMLSYALLVYRTTVKTSTEATPYLQVYGTKAVIPAKVEIPSLRII</sequence>
<dbReference type="PANTHER" id="PTHR48475:SF1">
    <property type="entry name" value="RNASE H TYPE-1 DOMAIN-CONTAINING PROTEIN"/>
    <property type="match status" value="1"/>
</dbReference>
<evidence type="ECO:0000259" key="1">
    <source>
        <dbReference type="PROSITE" id="PS50994"/>
    </source>
</evidence>
<accession>A0ABM1GBK4</accession>
<dbReference type="Pfam" id="PF13456">
    <property type="entry name" value="RVT_3"/>
    <property type="match status" value="1"/>
</dbReference>
<dbReference type="InterPro" id="IPR002156">
    <property type="entry name" value="RNaseH_domain"/>
</dbReference>
<reference evidence="3" key="2">
    <citation type="submission" date="2025-08" db="UniProtKB">
        <authorList>
            <consortium name="RefSeq"/>
        </authorList>
    </citation>
    <scope>IDENTIFICATION</scope>
</reference>
<dbReference type="InterPro" id="IPR036397">
    <property type="entry name" value="RNaseH_sf"/>
</dbReference>
<dbReference type="SUPFAM" id="SSF53098">
    <property type="entry name" value="Ribonuclease H-like"/>
    <property type="match status" value="2"/>
</dbReference>
<protein>
    <submittedName>
        <fullName evidence="3">Uncharacterized protein LOC107013276</fullName>
    </submittedName>
</protein>
<dbReference type="InterPro" id="IPR012337">
    <property type="entry name" value="RNaseH-like_sf"/>
</dbReference>
<dbReference type="InterPro" id="IPR001584">
    <property type="entry name" value="Integrase_cat-core"/>
</dbReference>
<reference evidence="2" key="1">
    <citation type="journal article" date="2014" name="Nat. Genet.">
        <title>The genome of the stress-tolerant wild tomato species Solanum pennellii.</title>
        <authorList>
            <person name="Bolger A."/>
            <person name="Scossa F."/>
            <person name="Bolger M.E."/>
            <person name="Lanz C."/>
            <person name="Maumus F."/>
            <person name="Tohge T."/>
            <person name="Quesneville H."/>
            <person name="Alseekh S."/>
            <person name="Sorensen I."/>
            <person name="Lichtenstein G."/>
            <person name="Fich E.A."/>
            <person name="Conte M."/>
            <person name="Keller H."/>
            <person name="Schneeberger K."/>
            <person name="Schwacke R."/>
            <person name="Ofner I."/>
            <person name="Vrebalov J."/>
            <person name="Xu Y."/>
            <person name="Osorio S."/>
            <person name="Aflitos S.A."/>
            <person name="Schijlen E."/>
            <person name="Jimenez-Gomez J.M."/>
            <person name="Ryngajllo M."/>
            <person name="Kimura S."/>
            <person name="Kumar R."/>
            <person name="Koenig D."/>
            <person name="Headland L.R."/>
            <person name="Maloof J.N."/>
            <person name="Sinha N."/>
            <person name="van Ham R.C."/>
            <person name="Lankhorst R.K."/>
            <person name="Mao L."/>
            <person name="Vogel A."/>
            <person name="Arsova B."/>
            <person name="Panstruga R."/>
            <person name="Fei Z."/>
            <person name="Rose J.K."/>
            <person name="Zamir D."/>
            <person name="Carrari F."/>
            <person name="Giovannoni J.J."/>
            <person name="Weigel D."/>
            <person name="Usadel B."/>
            <person name="Fernie A.R."/>
        </authorList>
    </citation>
    <scope>NUCLEOTIDE SEQUENCE [LARGE SCALE GENOMIC DNA]</scope>
    <source>
        <strain evidence="2">cv. LA0716</strain>
    </source>
</reference>
<keyword evidence="2" id="KW-1185">Reference proteome</keyword>
<evidence type="ECO:0000313" key="2">
    <source>
        <dbReference type="Proteomes" id="UP000694930"/>
    </source>
</evidence>
<proteinExistence type="predicted"/>
<organism evidence="2 3">
    <name type="scientific">Solanum pennellii</name>
    <name type="common">Tomato</name>
    <name type="synonym">Lycopersicon pennellii</name>
    <dbReference type="NCBI Taxonomy" id="28526"/>
    <lineage>
        <taxon>Eukaryota</taxon>
        <taxon>Viridiplantae</taxon>
        <taxon>Streptophyta</taxon>
        <taxon>Embryophyta</taxon>
        <taxon>Tracheophyta</taxon>
        <taxon>Spermatophyta</taxon>
        <taxon>Magnoliopsida</taxon>
        <taxon>eudicotyledons</taxon>
        <taxon>Gunneridae</taxon>
        <taxon>Pentapetalae</taxon>
        <taxon>asterids</taxon>
        <taxon>lamiids</taxon>
        <taxon>Solanales</taxon>
        <taxon>Solanaceae</taxon>
        <taxon>Solanoideae</taxon>
        <taxon>Solaneae</taxon>
        <taxon>Solanum</taxon>
        <taxon>Solanum subgen. Lycopersicon</taxon>
    </lineage>
</organism>
<dbReference type="PANTHER" id="PTHR48475">
    <property type="entry name" value="RIBONUCLEASE H"/>
    <property type="match status" value="1"/>
</dbReference>
<dbReference type="GeneID" id="107013276"/>
<dbReference type="Proteomes" id="UP000694930">
    <property type="component" value="Chromosome 3"/>
</dbReference>
<evidence type="ECO:0000313" key="3">
    <source>
        <dbReference type="RefSeq" id="XP_015068715.1"/>
    </source>
</evidence>
<dbReference type="CDD" id="cd09279">
    <property type="entry name" value="RNase_HI_like"/>
    <property type="match status" value="1"/>
</dbReference>
<dbReference type="RefSeq" id="XP_015068715.1">
    <property type="nucleotide sequence ID" value="XM_015213229.1"/>
</dbReference>
<feature type="domain" description="Integrase catalytic" evidence="1">
    <location>
        <begin position="241"/>
        <end position="347"/>
    </location>
</feature>
<dbReference type="Gene3D" id="3.30.420.10">
    <property type="entry name" value="Ribonuclease H-like superfamily/Ribonuclease H"/>
    <property type="match status" value="2"/>
</dbReference>
<dbReference type="PROSITE" id="PS50994">
    <property type="entry name" value="INTEGRASE"/>
    <property type="match status" value="1"/>
</dbReference>
<name>A0ABM1GBK4_SOLPN</name>